<protein>
    <submittedName>
        <fullName evidence="1">Uncharacterized protein</fullName>
    </submittedName>
</protein>
<reference evidence="1" key="1">
    <citation type="submission" date="2013-09" db="EMBL/GenBank/DDBJ databases">
        <title>Complete nucleotide sequence of Streptomyces linear plasmid pFRL6.</title>
        <authorList>
            <person name="Chen Z."/>
            <person name="Fang P."/>
            <person name="Qin Z."/>
        </authorList>
    </citation>
    <scope>NUCLEOTIDE SEQUENCE</scope>
    <source>
        <plasmid evidence="1">pFRL6</plasmid>
    </source>
</reference>
<name>V9Z7Z6_9ACTN</name>
<evidence type="ECO:0000313" key="1">
    <source>
        <dbReference type="EMBL" id="AHE40129.1"/>
    </source>
</evidence>
<geneLocation type="plasmid" evidence="1">
    <name>pFRL6</name>
</geneLocation>
<dbReference type="AlphaFoldDB" id="V9Z7Z6"/>
<sequence>MTATPIPLYRVHVTAPVSYIPTGPTTGVKVGTPTPGSFDPAAVRVVPAADIRPGDVVLGTCQPHHDRRTLAPLDQRAQWVSYFTGTPKVQQHGARPFDAGHCDWCAHNAFYMGITPGSGHVVVDGCTVYPPGALLLAIPRTPGCARAS</sequence>
<keyword evidence="1" id="KW-0614">Plasmid</keyword>
<proteinExistence type="predicted"/>
<dbReference type="EMBL" id="KF602051">
    <property type="protein sequence ID" value="AHE40129.1"/>
    <property type="molecule type" value="Genomic_DNA"/>
</dbReference>
<gene>
    <name evidence="1" type="ORF">pFRL6_42</name>
</gene>
<dbReference type="RefSeq" id="WP_024127393.1">
    <property type="nucleotide sequence ID" value="NC_023286.1"/>
</dbReference>
<organism evidence="1">
    <name type="scientific">Streptomyces sp. F12</name>
    <dbReference type="NCBI Taxonomy" id="1436084"/>
    <lineage>
        <taxon>Bacteria</taxon>
        <taxon>Bacillati</taxon>
        <taxon>Actinomycetota</taxon>
        <taxon>Actinomycetes</taxon>
        <taxon>Kitasatosporales</taxon>
        <taxon>Streptomycetaceae</taxon>
        <taxon>Streptomyces</taxon>
    </lineage>
</organism>
<accession>V9Z7Z6</accession>